<proteinExistence type="predicted"/>
<protein>
    <submittedName>
        <fullName evidence="1">Uncharacterized protein</fullName>
    </submittedName>
</protein>
<evidence type="ECO:0000313" key="2">
    <source>
        <dbReference type="Proteomes" id="UP000192578"/>
    </source>
</evidence>
<organism evidence="1 2">
    <name type="scientific">Hypsibius exemplaris</name>
    <name type="common">Freshwater tardigrade</name>
    <dbReference type="NCBI Taxonomy" id="2072580"/>
    <lineage>
        <taxon>Eukaryota</taxon>
        <taxon>Metazoa</taxon>
        <taxon>Ecdysozoa</taxon>
        <taxon>Tardigrada</taxon>
        <taxon>Eutardigrada</taxon>
        <taxon>Parachela</taxon>
        <taxon>Hypsibioidea</taxon>
        <taxon>Hypsibiidae</taxon>
        <taxon>Hypsibius</taxon>
    </lineage>
</organism>
<evidence type="ECO:0000313" key="1">
    <source>
        <dbReference type="EMBL" id="OQV20527.1"/>
    </source>
</evidence>
<gene>
    <name evidence="1" type="ORF">BV898_05571</name>
</gene>
<reference evidence="2" key="1">
    <citation type="submission" date="2017-01" db="EMBL/GenBank/DDBJ databases">
        <title>Comparative genomics of anhydrobiosis in the tardigrade Hypsibius dujardini.</title>
        <authorList>
            <person name="Yoshida Y."/>
            <person name="Koutsovoulos G."/>
            <person name="Laetsch D."/>
            <person name="Stevens L."/>
            <person name="Kumar S."/>
            <person name="Horikawa D."/>
            <person name="Ishino K."/>
            <person name="Komine S."/>
            <person name="Tomita M."/>
            <person name="Blaxter M."/>
            <person name="Arakawa K."/>
        </authorList>
    </citation>
    <scope>NUCLEOTIDE SEQUENCE [LARGE SCALE GENOMIC DNA]</scope>
    <source>
        <strain evidence="2">Z151</strain>
    </source>
</reference>
<accession>A0A1W0WZ92</accession>
<dbReference type="AlphaFoldDB" id="A0A1W0WZ92"/>
<name>A0A1W0WZ92_HYPEX</name>
<dbReference type="Proteomes" id="UP000192578">
    <property type="component" value="Unassembled WGS sequence"/>
</dbReference>
<sequence>MDAVSLANLAAAARWIKYEGFALKELRRELLVEIFRCCDLPLRIKLRQLIQKVIVYCSVDQILKFRLQLRLLTVGEFLGDHVRHVSFTDGGPRGRHPTQTGSLECLKWFAGITPNVSHYRLLRVVFAQGRSFDPVCKQLSHYWSTSFCNNQIDKRPVLKTLTLTSCVVSHIHMYDGRYYAETVANLRRVRLPELSVGWTKDGLRLLTHPAQLRRPVMRLLRPICPP</sequence>
<dbReference type="EMBL" id="MTYJ01000030">
    <property type="protein sequence ID" value="OQV20527.1"/>
    <property type="molecule type" value="Genomic_DNA"/>
</dbReference>
<keyword evidence="2" id="KW-1185">Reference proteome</keyword>
<comment type="caution">
    <text evidence="1">The sequence shown here is derived from an EMBL/GenBank/DDBJ whole genome shotgun (WGS) entry which is preliminary data.</text>
</comment>